<protein>
    <recommendedName>
        <fullName evidence="2">Golvesin/Xly CBD-like domain-containing protein</fullName>
    </recommendedName>
</protein>
<evidence type="ECO:0000313" key="3">
    <source>
        <dbReference type="EMBL" id="GAA5185283.1"/>
    </source>
</evidence>
<evidence type="ECO:0000313" key="4">
    <source>
        <dbReference type="Proteomes" id="UP001501570"/>
    </source>
</evidence>
<feature type="domain" description="Golvesin/Xly CBD-like" evidence="2">
    <location>
        <begin position="1188"/>
        <end position="1313"/>
    </location>
</feature>
<dbReference type="EMBL" id="BAABJQ010000007">
    <property type="protein sequence ID" value="GAA5185283.1"/>
    <property type="molecule type" value="Genomic_DNA"/>
</dbReference>
<evidence type="ECO:0000256" key="1">
    <source>
        <dbReference type="SAM" id="SignalP"/>
    </source>
</evidence>
<dbReference type="Pfam" id="PF25275">
    <property type="entry name" value="Golvesin_C"/>
    <property type="match status" value="1"/>
</dbReference>
<evidence type="ECO:0000259" key="2">
    <source>
        <dbReference type="Pfam" id="PF25275"/>
    </source>
</evidence>
<dbReference type="SUPFAM" id="SSF48208">
    <property type="entry name" value="Six-hairpin glycosidases"/>
    <property type="match status" value="1"/>
</dbReference>
<dbReference type="InterPro" id="IPR006311">
    <property type="entry name" value="TAT_signal"/>
</dbReference>
<reference evidence="4" key="1">
    <citation type="journal article" date="2019" name="Int. J. Syst. Evol. Microbiol.">
        <title>The Global Catalogue of Microorganisms (GCM) 10K type strain sequencing project: providing services to taxonomists for standard genome sequencing and annotation.</title>
        <authorList>
            <consortium name="The Broad Institute Genomics Platform"/>
            <consortium name="The Broad Institute Genome Sequencing Center for Infectious Disease"/>
            <person name="Wu L."/>
            <person name="Ma J."/>
        </authorList>
    </citation>
    <scope>NUCLEOTIDE SEQUENCE [LARGE SCALE GENOMIC DNA]</scope>
    <source>
        <strain evidence="4">JCM 18304</strain>
    </source>
</reference>
<dbReference type="InterPro" id="IPR033803">
    <property type="entry name" value="CBD-like_Golvesin-Xly"/>
</dbReference>
<dbReference type="RefSeq" id="WP_345629790.1">
    <property type="nucleotide sequence ID" value="NZ_BAABJQ010000007.1"/>
</dbReference>
<proteinExistence type="predicted"/>
<gene>
    <name evidence="3" type="ORF">GCM10023322_28810</name>
</gene>
<feature type="signal peptide" evidence="1">
    <location>
        <begin position="1"/>
        <end position="35"/>
    </location>
</feature>
<feature type="chain" id="PRO_5045793834" description="Golvesin/Xly CBD-like domain-containing protein" evidence="1">
    <location>
        <begin position="36"/>
        <end position="1317"/>
    </location>
</feature>
<dbReference type="PROSITE" id="PS51318">
    <property type="entry name" value="TAT"/>
    <property type="match status" value="1"/>
</dbReference>
<accession>A0ABP9RT81</accession>
<keyword evidence="1" id="KW-0732">Signal</keyword>
<comment type="caution">
    <text evidence="3">The sequence shown here is derived from an EMBL/GenBank/DDBJ whole genome shotgun (WGS) entry which is preliminary data.</text>
</comment>
<dbReference type="Proteomes" id="UP001501570">
    <property type="component" value="Unassembled WGS sequence"/>
</dbReference>
<dbReference type="InterPro" id="IPR008928">
    <property type="entry name" value="6-hairpin_glycosidase_sf"/>
</dbReference>
<organism evidence="3 4">
    <name type="scientific">Rugosimonospora acidiphila</name>
    <dbReference type="NCBI Taxonomy" id="556531"/>
    <lineage>
        <taxon>Bacteria</taxon>
        <taxon>Bacillati</taxon>
        <taxon>Actinomycetota</taxon>
        <taxon>Actinomycetes</taxon>
        <taxon>Micromonosporales</taxon>
        <taxon>Micromonosporaceae</taxon>
        <taxon>Rugosimonospora</taxon>
    </lineage>
</organism>
<sequence length="1317" mass="142145">MEKIELSRRSLLQLAGAGTVAATAAAGLGASPAAAAPATGVPLPQPLSALDKPNLSVATVPSATIESTNYRVSFYQATWDGGLTYLRELWRRARGGWQQITAPDHLFDEQWVILTGTQPAFPGDYYTSSTPQWVAFESLHQVDAHTVTLEAVTTEAYAFTVQWSLGGEHPQVHWTLTANQDGHFVVGYQALDAASLDEVDEVLCGTRQHARVVNGVEALGAWELMAPMCLTQHGIAGTTFTTGVYIPASVITFEHEREQNATRQPFAMSLRNQNRDVQPVVYAPQAGDLSAMSAGDTKQYSFAIYASAAAMPAAYTDLVRHEYRYSAYRRNAYDTSLTTTMFNLIDLAMRGPDGDDSTTFVPSPSGWWNRAKGFIDVENDQAVRTATAGVLLSAYLLTGDEDIYQQRARPIMEYQVSRGNIGYTPDKTKSIYGVAGLYRLGSVPGDASTLVPLYRQTGGRSGGLHALAMLMIQQRPVRDSRTPMSTPLQAYELTGNPAYLAEAKAEGARYIAAQIEPPYTTNQPDSGFQYNYVKAWTELLMLYEASGERSFLDAAYREAQRFITQTQVRPVPETRLEVPNQPFLDNQFNGWVESPGIWDYPLSDVPSENVPAWLVATNGMTFEQLSTFKLANPVGGFVMLPCWAPFFLRLAHHTGDTLLADVAHNLVVGRYTNYPGYYNRQFGSWHIHPDFPLVGPPGESSIYYSHIPGQLGLTIDYLVTEHTYRSHFNIEFPGQFETNYVYFKFRTYGHAPGRFYGADNVWPYLPKGIATVSNPQLNWLTAEGNGNLYLSLTNEAESAQTATVTFDPALAGIDRAKTYRVEVIRDNGARVSDRLRNGRLDVTVSARGITAVIVSGVSLKVPLHRLPAGTDNGTSSYHFDDASPLGIARGLLFVRPDRSGYDAYLQVDNEALATLRYSTDDGATWQELPNKVYPNEWTVPVADLNTSFRYAITVGTTSTAEATLRVPTSVTGVCPPGVSAAGEVAARADTTAGDVMRVTAVLRNGSHAAFGHPHVVLALPTGWTSKPVGRAPATVPAGGSAPWTYDVTAPADAPAATVTIGASATWAGGAVDLTPAQVRVLASLSLPAVVAAPAQLANPGDATTVTVSVLNVGPLRRTGTLTISVPSGFTAAPASLNYRVAGRSEQAYPITVSSSAGVARQVAYPVTATLDTGAHASVTVQVASNVVTVDVADPWPSYVETGQWLASSLLGFDGTVTRYSNSVGSTATWQPVLNTAGAYTVAVWYPNNATSTRAAVYVVHHADGEDTFTVDQQDQASQWRVLGTFNFAAGDDGYVQLQVHDTAFHRADAARFTPVGG</sequence>
<name>A0ABP9RT81_9ACTN</name>
<keyword evidence="4" id="KW-1185">Reference proteome</keyword>